<sequence>MTLNLTNTIFSFLEKNPTKKFTAREIAQWIFENYPDACRKKQKRSTAIVTLLNNDAALIQQIVAEIGALRPRLQKRYPEIKTTEGRPRQYYFTQLTDRAEIDEVEGDIDSSVFGSDKSFVKKAIKEHDLYPLLSKFLWSELEVYSRRIDEKYSQNKNGAGGNKWLYPDIVGMQDLSSEWHREIKDCALQYFYKKTKLWSFEVKILINRSNLRQAFFQTVSNSSWANFSYLVASEIEGVDTLKEFRILSSLHGIGFIRLDRENFSESQIIIPAKERSEVDWDTANRLVKENKDFFQYIKRVRQFYQTGEIRQSDWDHMCP</sequence>
<organism evidence="1 2">
    <name type="scientific">Bartonella jaculi</name>
    <dbReference type="NCBI Taxonomy" id="686226"/>
    <lineage>
        <taxon>Bacteria</taxon>
        <taxon>Pseudomonadati</taxon>
        <taxon>Pseudomonadota</taxon>
        <taxon>Alphaproteobacteria</taxon>
        <taxon>Hyphomicrobiales</taxon>
        <taxon>Bartonellaceae</taxon>
        <taxon>Bartonella</taxon>
    </lineage>
</organism>
<evidence type="ECO:0000313" key="1">
    <source>
        <dbReference type="EMBL" id="GAA5107058.1"/>
    </source>
</evidence>
<comment type="caution">
    <text evidence="1">The sequence shown here is derived from an EMBL/GenBank/DDBJ whole genome shotgun (WGS) entry which is preliminary data.</text>
</comment>
<gene>
    <name evidence="1" type="ORF">GCM10023261_08070</name>
</gene>
<proteinExistence type="predicted"/>
<keyword evidence="2" id="KW-1185">Reference proteome</keyword>
<name>A0ABP9N811_9HYPH</name>
<dbReference type="EMBL" id="BAABIZ010000006">
    <property type="protein sequence ID" value="GAA5107058.1"/>
    <property type="molecule type" value="Genomic_DNA"/>
</dbReference>
<evidence type="ECO:0000313" key="2">
    <source>
        <dbReference type="Proteomes" id="UP001500864"/>
    </source>
</evidence>
<accession>A0ABP9N811</accession>
<reference evidence="2" key="1">
    <citation type="journal article" date="2019" name="Int. J. Syst. Evol. Microbiol.">
        <title>The Global Catalogue of Microorganisms (GCM) 10K type strain sequencing project: providing services to taxonomists for standard genome sequencing and annotation.</title>
        <authorList>
            <consortium name="The Broad Institute Genomics Platform"/>
            <consortium name="The Broad Institute Genome Sequencing Center for Infectious Disease"/>
            <person name="Wu L."/>
            <person name="Ma J."/>
        </authorList>
    </citation>
    <scope>NUCLEOTIDE SEQUENCE [LARGE SCALE GENOMIC DNA]</scope>
    <source>
        <strain evidence="2">JCM 17712</strain>
    </source>
</reference>
<dbReference type="Proteomes" id="UP001500864">
    <property type="component" value="Unassembled WGS sequence"/>
</dbReference>
<dbReference type="RefSeq" id="WP_345115540.1">
    <property type="nucleotide sequence ID" value="NZ_BAABIZ010000006.1"/>
</dbReference>
<protein>
    <submittedName>
        <fullName evidence="1">COG2958 family protein</fullName>
    </submittedName>
</protein>